<name>A0ACC0WF62_9STRA</name>
<organism evidence="1 2">
    <name type="scientific">Peronosclerospora sorghi</name>
    <dbReference type="NCBI Taxonomy" id="230839"/>
    <lineage>
        <taxon>Eukaryota</taxon>
        <taxon>Sar</taxon>
        <taxon>Stramenopiles</taxon>
        <taxon>Oomycota</taxon>
        <taxon>Peronosporomycetes</taxon>
        <taxon>Peronosporales</taxon>
        <taxon>Peronosporaceae</taxon>
        <taxon>Peronosclerospora</taxon>
    </lineage>
</organism>
<dbReference type="Proteomes" id="UP001163321">
    <property type="component" value="Chromosome 2"/>
</dbReference>
<accession>A0ACC0WF62</accession>
<protein>
    <submittedName>
        <fullName evidence="1">Uncharacterized protein</fullName>
    </submittedName>
</protein>
<reference evidence="1 2" key="1">
    <citation type="journal article" date="2022" name="bioRxiv">
        <title>The genome of the oomycete Peronosclerospora sorghi, a cosmopolitan pathogen of maize and sorghum, is inflated with dispersed pseudogenes.</title>
        <authorList>
            <person name="Fletcher K."/>
            <person name="Martin F."/>
            <person name="Isakeit T."/>
            <person name="Cavanaugh K."/>
            <person name="Magill C."/>
            <person name="Michelmore R."/>
        </authorList>
    </citation>
    <scope>NUCLEOTIDE SEQUENCE [LARGE SCALE GENOMIC DNA]</scope>
    <source>
        <strain evidence="1">P6</strain>
    </source>
</reference>
<evidence type="ECO:0000313" key="1">
    <source>
        <dbReference type="EMBL" id="KAI9916745.1"/>
    </source>
</evidence>
<comment type="caution">
    <text evidence="1">The sequence shown here is derived from an EMBL/GenBank/DDBJ whole genome shotgun (WGS) entry which is preliminary data.</text>
</comment>
<keyword evidence="2" id="KW-1185">Reference proteome</keyword>
<gene>
    <name evidence="1" type="ORF">PsorP6_016770</name>
</gene>
<evidence type="ECO:0000313" key="2">
    <source>
        <dbReference type="Proteomes" id="UP001163321"/>
    </source>
</evidence>
<dbReference type="EMBL" id="CM047581">
    <property type="protein sequence ID" value="KAI9916745.1"/>
    <property type="molecule type" value="Genomic_DNA"/>
</dbReference>
<proteinExistence type="predicted"/>
<sequence>MKTFGFVAAALVLALTSAEEAKTTPAASTGASPAASGANSSTSASPVGASAATNSSAGGSAMSTTAGATDAMDKSSMKETGSQVSESANATDSTSATESTNSTDKESSKKDGSLDHGSKAHGGKSGAASVAVGSVAAVTAVVVTYFLIFFAMGVHRRAVVISLLILLFGLLFGFIFDANAHIPKPWNRVSSILGWIYFFCWSVSFYPQVFLNRQRQSVVGLSLDYTVLNMLGFTCYSIFNVAFYYSDTIQRQYMKRHHGNRNAVELNDVFFSLHATVLVAVSLFQCVIYPRGRQVVSKPTILWTGGTLMVAIIFAITIMVRGNNEDSVLNTLNLLYLLSYVKLVTTLVKCLPQIALNYQRKSTVGWTIWNVLLDTAGGLLSIGQQVLDAAATNDWTAMTGDPVKFALGFVSILVDVVFILQHYVFYAENNYSWLHNETRPVLPK</sequence>